<evidence type="ECO:0000259" key="1">
    <source>
        <dbReference type="Pfam" id="PF03478"/>
    </source>
</evidence>
<dbReference type="PANTHER" id="PTHR47123">
    <property type="entry name" value="F-BOX PROTEIN SKIP23"/>
    <property type="match status" value="1"/>
</dbReference>
<proteinExistence type="predicted"/>
<organism evidence="2">
    <name type="scientific">Glycine soja</name>
    <name type="common">Wild soybean</name>
    <dbReference type="NCBI Taxonomy" id="3848"/>
    <lineage>
        <taxon>Eukaryota</taxon>
        <taxon>Viridiplantae</taxon>
        <taxon>Streptophyta</taxon>
        <taxon>Embryophyta</taxon>
        <taxon>Tracheophyta</taxon>
        <taxon>Spermatophyta</taxon>
        <taxon>Magnoliopsida</taxon>
        <taxon>eudicotyledons</taxon>
        <taxon>Gunneridae</taxon>
        <taxon>Pentapetalae</taxon>
        <taxon>rosids</taxon>
        <taxon>fabids</taxon>
        <taxon>Fabales</taxon>
        <taxon>Fabaceae</taxon>
        <taxon>Papilionoideae</taxon>
        <taxon>50 kb inversion clade</taxon>
        <taxon>NPAAA clade</taxon>
        <taxon>indigoferoid/millettioid clade</taxon>
        <taxon>Phaseoleae</taxon>
        <taxon>Glycine</taxon>
        <taxon>Glycine subgen. Soja</taxon>
    </lineage>
</organism>
<dbReference type="EMBL" id="KN671949">
    <property type="protein sequence ID" value="KHM99208.1"/>
    <property type="molecule type" value="Genomic_DNA"/>
</dbReference>
<dbReference type="InterPro" id="IPR051304">
    <property type="entry name" value="SCF_F-box_domain"/>
</dbReference>
<dbReference type="Pfam" id="PF03478">
    <property type="entry name" value="Beta-prop_KIB1-4"/>
    <property type="match status" value="1"/>
</dbReference>
<evidence type="ECO:0000313" key="2">
    <source>
        <dbReference type="EMBL" id="KHM99208.1"/>
    </source>
</evidence>
<accession>A0A0B2NVC2</accession>
<name>A0A0B2NVC2_GLYSO</name>
<dbReference type="InterPro" id="IPR005174">
    <property type="entry name" value="KIB1-4_b-propeller"/>
</dbReference>
<feature type="domain" description="KIB1-4 beta-propeller" evidence="1">
    <location>
        <begin position="28"/>
        <end position="98"/>
    </location>
</feature>
<reference evidence="2" key="1">
    <citation type="submission" date="2014-07" db="EMBL/GenBank/DDBJ databases">
        <title>Identification of a novel salt tolerance gene in wild soybean by whole-genome sequencing.</title>
        <authorList>
            <person name="Lam H.-M."/>
            <person name="Qi X."/>
            <person name="Li M.-W."/>
            <person name="Liu X."/>
            <person name="Xie M."/>
            <person name="Ni M."/>
            <person name="Xu X."/>
        </authorList>
    </citation>
    <scope>NUCLEOTIDE SEQUENCE [LARGE SCALE GENOMIC DNA]</scope>
    <source>
        <tissue evidence="2">Root</tissue>
    </source>
</reference>
<gene>
    <name evidence="2" type="ORF">glysoja_035473</name>
</gene>
<dbReference type="AlphaFoldDB" id="A0A0B2NVC2"/>
<dbReference type="PANTHER" id="PTHR47123:SF15">
    <property type="entry name" value="F-BOX PROTEIN SKIP23"/>
    <property type="match status" value="1"/>
</dbReference>
<sequence length="128" mass="14342">MYLSYYSCTQGLFHEDFDEEDVAGMGWERTVKFDVFRLDEEGKKWVELTDLGERVLFLGDDCAFSASAKDLNLGRGNCVVFRDDGLGFNRVLNGMGVFCLDDGKISPLSECAGFSELFCPPPDWVGLQ</sequence>
<protein>
    <submittedName>
        <fullName evidence="2">F-box protein SKIP23</fullName>
    </submittedName>
</protein>
<dbReference type="Proteomes" id="UP000053555">
    <property type="component" value="Unassembled WGS sequence"/>
</dbReference>